<reference evidence="2 3" key="1">
    <citation type="journal article" date="2022" name="G3 (Bethesda)">
        <title>Whole-genome sequence and methylome profiling of the almond [Prunus dulcis (Mill.) D.A. Webb] cultivar 'Nonpareil'.</title>
        <authorList>
            <person name="D'Amico-Willman K.M."/>
            <person name="Ouma W.Z."/>
            <person name="Meulia T."/>
            <person name="Sideli G.M."/>
            <person name="Gradziel T.M."/>
            <person name="Fresnedo-Ramirez J."/>
        </authorList>
    </citation>
    <scope>NUCLEOTIDE SEQUENCE [LARGE SCALE GENOMIC DNA]</scope>
    <source>
        <strain evidence="2">Clone GOH B32 T37-40</strain>
    </source>
</reference>
<keyword evidence="3" id="KW-1185">Reference proteome</keyword>
<comment type="caution">
    <text evidence="2">The sequence shown here is derived from an EMBL/GenBank/DDBJ whole genome shotgun (WGS) entry which is preliminary data.</text>
</comment>
<feature type="region of interest" description="Disordered" evidence="1">
    <location>
        <begin position="1"/>
        <end position="20"/>
    </location>
</feature>
<organism evidence="2 3">
    <name type="scientific">Prunus dulcis</name>
    <name type="common">Almond</name>
    <name type="synonym">Amygdalus dulcis</name>
    <dbReference type="NCBI Taxonomy" id="3755"/>
    <lineage>
        <taxon>Eukaryota</taxon>
        <taxon>Viridiplantae</taxon>
        <taxon>Streptophyta</taxon>
        <taxon>Embryophyta</taxon>
        <taxon>Tracheophyta</taxon>
        <taxon>Spermatophyta</taxon>
        <taxon>Magnoliopsida</taxon>
        <taxon>eudicotyledons</taxon>
        <taxon>Gunneridae</taxon>
        <taxon>Pentapetalae</taxon>
        <taxon>rosids</taxon>
        <taxon>fabids</taxon>
        <taxon>Rosales</taxon>
        <taxon>Rosaceae</taxon>
        <taxon>Amygdaloideae</taxon>
        <taxon>Amygdaleae</taxon>
        <taxon>Prunus</taxon>
    </lineage>
</organism>
<sequence>MLQVMAKRAKESTARAKNPSVARNKLSVKLVDHVFHVGDLDTLSSLSLDKQENALAQNREKLLVKFDTHVEATKTSKYVITANAYKLEYLDCRNGASPCRPIEDKDAKQLYLDLPLAQSEQINVVDVEAVEEHMVDEAAVEGWRS</sequence>
<gene>
    <name evidence="2" type="ORF">L3X38_024915</name>
</gene>
<evidence type="ECO:0000313" key="3">
    <source>
        <dbReference type="Proteomes" id="UP001054821"/>
    </source>
</evidence>
<accession>A0AAD4W2M6</accession>
<protein>
    <submittedName>
        <fullName evidence="2">Uncharacterized protein</fullName>
    </submittedName>
</protein>
<evidence type="ECO:0000313" key="2">
    <source>
        <dbReference type="EMBL" id="KAI5334782.1"/>
    </source>
</evidence>
<evidence type="ECO:0000256" key="1">
    <source>
        <dbReference type="SAM" id="MobiDB-lite"/>
    </source>
</evidence>
<dbReference type="AlphaFoldDB" id="A0AAD4W2M6"/>
<dbReference type="Proteomes" id="UP001054821">
    <property type="component" value="Chromosome 4"/>
</dbReference>
<dbReference type="EMBL" id="JAJFAZ020000004">
    <property type="protein sequence ID" value="KAI5334782.1"/>
    <property type="molecule type" value="Genomic_DNA"/>
</dbReference>
<name>A0AAD4W2M6_PRUDU</name>
<proteinExistence type="predicted"/>